<gene>
    <name evidence="1" type="ORF">D6850_06230</name>
</gene>
<dbReference type="Pfam" id="PF02515">
    <property type="entry name" value="CoA_transf_3"/>
    <property type="match status" value="1"/>
</dbReference>
<dbReference type="GO" id="GO:0003824">
    <property type="term" value="F:catalytic activity"/>
    <property type="evidence" value="ECO:0007669"/>
    <property type="project" value="InterPro"/>
</dbReference>
<dbReference type="InterPro" id="IPR023606">
    <property type="entry name" value="CoA-Trfase_III_dom_1_sf"/>
</dbReference>
<dbReference type="Gene3D" id="3.40.50.10540">
    <property type="entry name" value="Crotonobetainyl-coa:carnitine coa-transferase, domain 1"/>
    <property type="match status" value="1"/>
</dbReference>
<sequence length="83" mass="8712">MGRSVPRLGKESIALDLKSDADKAVPRAMIARADIFIQNLGPGVIDRLGFGAGPLREERPDLIMCSIAGYGGSGPATLRAEFG</sequence>
<protein>
    <recommendedName>
        <fullName evidence="3">CoA transferase</fullName>
    </recommendedName>
</protein>
<name>A0A3A8AXD2_9RHOB</name>
<evidence type="ECO:0000313" key="1">
    <source>
        <dbReference type="EMBL" id="RKF17108.1"/>
    </source>
</evidence>
<evidence type="ECO:0008006" key="3">
    <source>
        <dbReference type="Google" id="ProtNLM"/>
    </source>
</evidence>
<comment type="caution">
    <text evidence="1">The sequence shown here is derived from an EMBL/GenBank/DDBJ whole genome shotgun (WGS) entry which is preliminary data.</text>
</comment>
<dbReference type="PANTHER" id="PTHR48228:SF7">
    <property type="entry name" value="FATTY ACYL-COA TRANSFERASE RV3272-RELATED"/>
    <property type="match status" value="1"/>
</dbReference>
<dbReference type="InterPro" id="IPR003673">
    <property type="entry name" value="CoA-Trfase_fam_III"/>
</dbReference>
<organism evidence="1 2">
    <name type="scientific">Roseovarius spongiae</name>
    <dbReference type="NCBI Taxonomy" id="2320272"/>
    <lineage>
        <taxon>Bacteria</taxon>
        <taxon>Pseudomonadati</taxon>
        <taxon>Pseudomonadota</taxon>
        <taxon>Alphaproteobacteria</taxon>
        <taxon>Rhodobacterales</taxon>
        <taxon>Roseobacteraceae</taxon>
        <taxon>Roseovarius</taxon>
    </lineage>
</organism>
<dbReference type="SUPFAM" id="SSF89796">
    <property type="entry name" value="CoA-transferase family III (CaiB/BaiF)"/>
    <property type="match status" value="1"/>
</dbReference>
<keyword evidence="2" id="KW-1185">Reference proteome</keyword>
<dbReference type="Proteomes" id="UP000281128">
    <property type="component" value="Unassembled WGS sequence"/>
</dbReference>
<proteinExistence type="predicted"/>
<dbReference type="AlphaFoldDB" id="A0A3A8AXD2"/>
<dbReference type="OrthoDB" id="7208981at2"/>
<dbReference type="InterPro" id="IPR050509">
    <property type="entry name" value="CoA-transferase_III"/>
</dbReference>
<dbReference type="PANTHER" id="PTHR48228">
    <property type="entry name" value="SUCCINYL-COA--D-CITRAMALATE COA-TRANSFERASE"/>
    <property type="match status" value="1"/>
</dbReference>
<evidence type="ECO:0000313" key="2">
    <source>
        <dbReference type="Proteomes" id="UP000281128"/>
    </source>
</evidence>
<accession>A0A3A8AXD2</accession>
<reference evidence="1 2" key="1">
    <citation type="submission" date="2018-09" db="EMBL/GenBank/DDBJ databases">
        <title>Roseovarius spongiae sp. nov., isolated from a marine sponge.</title>
        <authorList>
            <person name="Zhuang L."/>
            <person name="Luo L."/>
        </authorList>
    </citation>
    <scope>NUCLEOTIDE SEQUENCE [LARGE SCALE GENOMIC DNA]</scope>
    <source>
        <strain evidence="1 2">HN-E21</strain>
    </source>
</reference>
<dbReference type="EMBL" id="RAPE01000001">
    <property type="protein sequence ID" value="RKF17108.1"/>
    <property type="molecule type" value="Genomic_DNA"/>
</dbReference>